<evidence type="ECO:0000313" key="2">
    <source>
        <dbReference type="Proteomes" id="UP000663193"/>
    </source>
</evidence>
<gene>
    <name evidence="1" type="ORF">JI435_424280</name>
</gene>
<evidence type="ECO:0000313" key="1">
    <source>
        <dbReference type="EMBL" id="QRD07368.1"/>
    </source>
</evidence>
<accession>A0A7U2ICR4</accession>
<dbReference type="VEuPathDB" id="FungiDB:JI435_424280"/>
<organism evidence="1 2">
    <name type="scientific">Phaeosphaeria nodorum (strain SN15 / ATCC MYA-4574 / FGSC 10173)</name>
    <name type="common">Glume blotch fungus</name>
    <name type="synonym">Parastagonospora nodorum</name>
    <dbReference type="NCBI Taxonomy" id="321614"/>
    <lineage>
        <taxon>Eukaryota</taxon>
        <taxon>Fungi</taxon>
        <taxon>Dikarya</taxon>
        <taxon>Ascomycota</taxon>
        <taxon>Pezizomycotina</taxon>
        <taxon>Dothideomycetes</taxon>
        <taxon>Pleosporomycetidae</taxon>
        <taxon>Pleosporales</taxon>
        <taxon>Pleosporineae</taxon>
        <taxon>Phaeosphaeriaceae</taxon>
        <taxon>Parastagonospora</taxon>
    </lineage>
</organism>
<keyword evidence="2" id="KW-1185">Reference proteome</keyword>
<dbReference type="Proteomes" id="UP000663193">
    <property type="component" value="Chromosome 22"/>
</dbReference>
<proteinExistence type="predicted"/>
<name>A0A7U2ICR4_PHANO</name>
<dbReference type="EMBL" id="CP069044">
    <property type="protein sequence ID" value="QRD07368.1"/>
    <property type="molecule type" value="Genomic_DNA"/>
</dbReference>
<reference evidence="2" key="1">
    <citation type="journal article" date="2021" name="BMC Genomics">
        <title>Chromosome-level genome assembly and manually-curated proteome of model necrotroph Parastagonospora nodorum Sn15 reveals a genome-wide trove of candidate effector homologs, and redundancy of virulence-related functions within an accessory chromosome.</title>
        <authorList>
            <person name="Bertazzoni S."/>
            <person name="Jones D.A.B."/>
            <person name="Phan H.T."/>
            <person name="Tan K.-C."/>
            <person name="Hane J.K."/>
        </authorList>
    </citation>
    <scope>NUCLEOTIDE SEQUENCE [LARGE SCALE GENOMIC DNA]</scope>
    <source>
        <strain evidence="2">SN15 / ATCC MYA-4574 / FGSC 10173)</strain>
    </source>
</reference>
<sequence>MSNWRLENIEQHSAQCSDIPQLQIWCPHSPFRARRCSARSHLPIGMGHKGKRKLACRQGSSFRMMCCQLHRSQALLHAQVVD</sequence>
<protein>
    <submittedName>
        <fullName evidence="1">Uncharacterized protein</fullName>
    </submittedName>
</protein>
<dbReference type="AlphaFoldDB" id="A0A7U2ICR4"/>